<gene>
    <name evidence="1" type="ORF">RPXV171</name>
</gene>
<dbReference type="Proteomes" id="UP000166173">
    <property type="component" value="Segment"/>
</dbReference>
<name>Q6RZC0_RABPU</name>
<evidence type="ECO:0000313" key="2">
    <source>
        <dbReference type="Proteomes" id="UP000166173"/>
    </source>
</evidence>
<organismHost>
    <name type="scientific">Oryctolagus cuniculus</name>
    <name type="common">Rabbit</name>
    <dbReference type="NCBI Taxonomy" id="9986"/>
</organismHost>
<accession>Q6RZC0</accession>
<protein>
    <submittedName>
        <fullName evidence="1">RPXV171</fullName>
    </submittedName>
</protein>
<evidence type="ECO:0000313" key="1">
    <source>
        <dbReference type="EMBL" id="AAS49884.1"/>
    </source>
</evidence>
<dbReference type="EMBL" id="AY484669">
    <property type="protein sequence ID" value="AAS49884.1"/>
    <property type="molecule type" value="Genomic_DNA"/>
</dbReference>
<proteinExistence type="predicted"/>
<organism evidence="1 2">
    <name type="scientific">Rabbitpox virus (strain Utrecht)</name>
    <name type="common">RPV</name>
    <dbReference type="NCBI Taxonomy" id="45417"/>
    <lineage>
        <taxon>Viruses</taxon>
        <taxon>Varidnaviria</taxon>
        <taxon>Bamfordvirae</taxon>
        <taxon>Nucleocytoviricota</taxon>
        <taxon>Pokkesviricetes</taxon>
        <taxon>Chitovirales</taxon>
        <taxon>Poxviridae</taxon>
        <taxon>Chordopoxvirinae</taxon>
        <taxon>Orthopoxvirus</taxon>
        <taxon>Vaccinia virus</taxon>
    </lineage>
</organism>
<reference evidence="1 2" key="1">
    <citation type="journal article" date="2005" name="J. Gen. Virol.">
        <title>Complete coding sequences of the rabbitpox virus genome.</title>
        <authorList>
            <person name="Li G."/>
            <person name="Chen N."/>
            <person name="Roper R.L."/>
            <person name="Feng Z."/>
            <person name="Hunter A."/>
            <person name="Danila M."/>
            <person name="Lefkowitz E.J."/>
            <person name="Buller R.M."/>
            <person name="Upton C."/>
        </authorList>
    </citation>
    <scope>NUCLEOTIDE SEQUENCE [LARGE SCALE GENOMIC DNA]</scope>
</reference>
<sequence>MNTAISSFGIEIFGNYTQPYFQSPCFLFSLLTSSNRHGVDDRGEQKDYIRDLILKMVRAYKGVNQCIICSFISFLYH</sequence>